<keyword evidence="3" id="KW-0131">Cell cycle</keyword>
<evidence type="ECO:0000313" key="4">
    <source>
        <dbReference type="Proteomes" id="UP000567246"/>
    </source>
</evidence>
<dbReference type="EMBL" id="JACHMW010000001">
    <property type="protein sequence ID" value="MBB5848242.1"/>
    <property type="molecule type" value="Genomic_DNA"/>
</dbReference>
<reference evidence="3 4" key="1">
    <citation type="submission" date="2020-08" db="EMBL/GenBank/DDBJ databases">
        <title>Sequencing the genomes of 1000 actinobacteria strains.</title>
        <authorList>
            <person name="Klenk H.-P."/>
        </authorList>
    </citation>
    <scope>NUCLEOTIDE SEQUENCE [LARGE SCALE GENOMIC DNA]</scope>
    <source>
        <strain evidence="3 4">DSM 17945</strain>
    </source>
</reference>
<keyword evidence="3" id="KW-0132">Cell division</keyword>
<dbReference type="GO" id="GO:0051301">
    <property type="term" value="P:cell division"/>
    <property type="evidence" value="ECO:0007669"/>
    <property type="project" value="UniProtKB-KW"/>
</dbReference>
<proteinExistence type="predicted"/>
<keyword evidence="2" id="KW-0067">ATP-binding</keyword>
<dbReference type="Proteomes" id="UP000567246">
    <property type="component" value="Unassembled WGS sequence"/>
</dbReference>
<dbReference type="Gene3D" id="3.40.50.300">
    <property type="entry name" value="P-loop containing nucleotide triphosphate hydrolases"/>
    <property type="match status" value="1"/>
</dbReference>
<dbReference type="SUPFAM" id="SSF52540">
    <property type="entry name" value="P-loop containing nucleoside triphosphate hydrolases"/>
    <property type="match status" value="1"/>
</dbReference>
<accession>A0A7W9JI18</accession>
<dbReference type="GO" id="GO:0005737">
    <property type="term" value="C:cytoplasm"/>
    <property type="evidence" value="ECO:0007669"/>
    <property type="project" value="TreeGrafter"/>
</dbReference>
<gene>
    <name evidence="3" type="ORF">HDA33_000806</name>
</gene>
<organism evidence="3 4">
    <name type="scientific">Micrococcus endophyticus</name>
    <dbReference type="NCBI Taxonomy" id="455343"/>
    <lineage>
        <taxon>Bacteria</taxon>
        <taxon>Bacillati</taxon>
        <taxon>Actinomycetota</taxon>
        <taxon>Actinomycetes</taxon>
        <taxon>Micrococcales</taxon>
        <taxon>Micrococcaceae</taxon>
        <taxon>Micrococcus</taxon>
    </lineage>
</organism>
<protein>
    <submittedName>
        <fullName evidence="3">Cell division protein ZapE</fullName>
    </submittedName>
</protein>
<dbReference type="NCBIfam" id="NF040713">
    <property type="entry name" value="ZapE"/>
    <property type="match status" value="1"/>
</dbReference>
<dbReference type="GO" id="GO:0005524">
    <property type="term" value="F:ATP binding"/>
    <property type="evidence" value="ECO:0007669"/>
    <property type="project" value="UniProtKB-KW"/>
</dbReference>
<dbReference type="GO" id="GO:0016887">
    <property type="term" value="F:ATP hydrolysis activity"/>
    <property type="evidence" value="ECO:0007669"/>
    <property type="project" value="InterPro"/>
</dbReference>
<dbReference type="PANTHER" id="PTHR12169">
    <property type="entry name" value="ATPASE N2B"/>
    <property type="match status" value="1"/>
</dbReference>
<dbReference type="RefSeq" id="WP_184171189.1">
    <property type="nucleotide sequence ID" value="NZ_BAABAG010000008.1"/>
</dbReference>
<keyword evidence="4" id="KW-1185">Reference proteome</keyword>
<dbReference type="PANTHER" id="PTHR12169:SF6">
    <property type="entry name" value="AFG1-LIKE ATPASE"/>
    <property type="match status" value="1"/>
</dbReference>
<keyword evidence="1" id="KW-0547">Nucleotide-binding</keyword>
<dbReference type="AlphaFoldDB" id="A0A7W9JI18"/>
<evidence type="ECO:0000256" key="2">
    <source>
        <dbReference type="ARBA" id="ARBA00022840"/>
    </source>
</evidence>
<dbReference type="InterPro" id="IPR027417">
    <property type="entry name" value="P-loop_NTPase"/>
</dbReference>
<name>A0A7W9JI18_9MICC</name>
<comment type="caution">
    <text evidence="3">The sequence shown here is derived from an EMBL/GenBank/DDBJ whole genome shotgun (WGS) entry which is preliminary data.</text>
</comment>
<sequence>MAQIVHLADRSPQVTPDQLLAGFHPSYRFGEVSFDTYIPDPAHPSQAQAVERLRRFAASLGRGSGSGGGFLGGLFGGGRKRAAGPAGIYLDGGFGVGKTHLLASTWHAAPGPKAFGTFVEYTNLVGALSFRKAVDVLKEYTLVCIDEFELDDPGDTVLMSRLMRELADAGVHLVATSNTLPGSLGEGRFAAQDFQREIQVLAEQFEVIRVDGEDYRHRGLSAAPDPLPDDQVVSTAEANFPDAGVLAVDDFDALTAMLSRVHPSRYRELVKDVDVIALHDVKTITEQATALRFVVFADRLYDKDVPVVASGIPFDDLFTQEMMHGGYMKKYFRTVSRMTALVREGQLGIAEEK</sequence>
<evidence type="ECO:0000256" key="1">
    <source>
        <dbReference type="ARBA" id="ARBA00022741"/>
    </source>
</evidence>
<dbReference type="InterPro" id="IPR005654">
    <property type="entry name" value="ATPase_AFG1-like"/>
</dbReference>
<dbReference type="Pfam" id="PF03969">
    <property type="entry name" value="AFG1_ATPase"/>
    <property type="match status" value="2"/>
</dbReference>
<evidence type="ECO:0000313" key="3">
    <source>
        <dbReference type="EMBL" id="MBB5848242.1"/>
    </source>
</evidence>